<dbReference type="RefSeq" id="WP_085010847.1">
    <property type="nucleotide sequence ID" value="NZ_NAAD01000013.1"/>
</dbReference>
<proteinExistence type="predicted"/>
<keyword evidence="4" id="KW-1185">Reference proteome</keyword>
<evidence type="ECO:0000256" key="1">
    <source>
        <dbReference type="SAM" id="Phobius"/>
    </source>
</evidence>
<dbReference type="InterPro" id="IPR005182">
    <property type="entry name" value="YdbS-like_PH"/>
</dbReference>
<feature type="transmembrane region" description="Helical" evidence="1">
    <location>
        <begin position="60"/>
        <end position="82"/>
    </location>
</feature>
<keyword evidence="1" id="KW-0472">Membrane</keyword>
<reference evidence="3 4" key="1">
    <citation type="submission" date="2017-03" db="EMBL/GenBank/DDBJ databases">
        <title>Genome sequence of Geothermobacter sp. EPR-M, Deep-Sea Iron Reducer.</title>
        <authorList>
            <person name="Tully B."/>
            <person name="Savalia P."/>
            <person name="Abuyen K."/>
            <person name="Baughan C."/>
            <person name="Romero E."/>
            <person name="Ronkowski C."/>
            <person name="Torres B."/>
            <person name="Tremblay J."/>
            <person name="Trujillo A."/>
            <person name="Tyler M."/>
            <person name="Perez-Rodriguez I."/>
            <person name="Amend J."/>
        </authorList>
    </citation>
    <scope>NUCLEOTIDE SEQUENCE [LARGE SCALE GENOMIC DNA]</scope>
    <source>
        <strain evidence="3 4">EPR-M</strain>
    </source>
</reference>
<dbReference type="Proteomes" id="UP000193136">
    <property type="component" value="Unassembled WGS sequence"/>
</dbReference>
<keyword evidence="1" id="KW-0812">Transmembrane</keyword>
<dbReference type="EMBL" id="NAAD01000013">
    <property type="protein sequence ID" value="ORJ59089.1"/>
    <property type="molecule type" value="Genomic_DNA"/>
</dbReference>
<dbReference type="STRING" id="1969733.B5V00_11000"/>
<evidence type="ECO:0000259" key="2">
    <source>
        <dbReference type="Pfam" id="PF03703"/>
    </source>
</evidence>
<gene>
    <name evidence="3" type="ORF">B5V00_11000</name>
</gene>
<dbReference type="OrthoDB" id="5401870at2"/>
<accession>A0A1X0Y1W3</accession>
<evidence type="ECO:0000313" key="4">
    <source>
        <dbReference type="Proteomes" id="UP000193136"/>
    </source>
</evidence>
<dbReference type="Pfam" id="PF03703">
    <property type="entry name" value="bPH_2"/>
    <property type="match status" value="1"/>
</dbReference>
<name>A0A1X0Y1W3_9BACT</name>
<feature type="transmembrane region" description="Helical" evidence="1">
    <location>
        <begin position="33"/>
        <end position="54"/>
    </location>
</feature>
<evidence type="ECO:0000313" key="3">
    <source>
        <dbReference type="EMBL" id="ORJ59089.1"/>
    </source>
</evidence>
<protein>
    <recommendedName>
        <fullName evidence="2">YdbS-like PH domain-containing protein</fullName>
    </recommendedName>
</protein>
<organism evidence="3 4">
    <name type="scientific">Geothermobacter hydrogeniphilus</name>
    <dbReference type="NCBI Taxonomy" id="1969733"/>
    <lineage>
        <taxon>Bacteria</taxon>
        <taxon>Pseudomonadati</taxon>
        <taxon>Thermodesulfobacteriota</taxon>
        <taxon>Desulfuromonadia</taxon>
        <taxon>Desulfuromonadales</taxon>
        <taxon>Geothermobacteraceae</taxon>
        <taxon>Geothermobacter</taxon>
    </lineage>
</organism>
<sequence length="173" mass="19923">MSWGGQLEAGESLRWEAKPAPRCYTFRNWKHSLFGLLLVVLAAWWESIGLQLAAVYDLPLLAWIPIPVWLIGLYLAFGHLLLARLEWEQVRYAVTDRRLLLRRGLRGGKWFSMPLDQVAYFCLQPHGEQLGSVLVISRDRQRLKLCCIEYPRRLTDLLEQAMRDSGVLCGGDN</sequence>
<comment type="caution">
    <text evidence="3">The sequence shown here is derived from an EMBL/GenBank/DDBJ whole genome shotgun (WGS) entry which is preliminary data.</text>
</comment>
<dbReference type="AlphaFoldDB" id="A0A1X0Y1W3"/>
<keyword evidence="1" id="KW-1133">Transmembrane helix</keyword>
<feature type="domain" description="YdbS-like PH" evidence="2">
    <location>
        <begin position="87"/>
        <end position="157"/>
    </location>
</feature>